<dbReference type="SUPFAM" id="SSF53098">
    <property type="entry name" value="Ribonuclease H-like"/>
    <property type="match status" value="1"/>
</dbReference>
<sequence length="228" mass="25299">MHAQLGASDWNERDGLAQMIIGLDYGDPDQEDKEEIVGEHEGLSVYQLAVGGKVFVVDVQVLGTVAAEPLREIWSHASSFCMIGFCVSSDLKRMVHSFPDLLSRDENETLKVLVELKQFAMNRQIPANHWGLSQLSHVCLGVDVDKEQQCSDWGIRPLSQEQLKYAAQDAFAVRNIALHLLADLDASSCSSPFRVVEYLKRFAVVTNAASPASLGHWISVVQPLNRDH</sequence>
<dbReference type="AlphaFoldDB" id="K3X830"/>
<dbReference type="STRING" id="431595.K3X830"/>
<dbReference type="EnsemblProtists" id="PYU1_T013379">
    <property type="protein sequence ID" value="PYU1_T013379"/>
    <property type="gene ID" value="PYU1_G013350"/>
</dbReference>
<reference evidence="2" key="3">
    <citation type="submission" date="2015-02" db="UniProtKB">
        <authorList>
            <consortium name="EnsemblProtists"/>
        </authorList>
    </citation>
    <scope>IDENTIFICATION</scope>
    <source>
        <strain evidence="2">DAOM BR144</strain>
    </source>
</reference>
<evidence type="ECO:0000259" key="1">
    <source>
        <dbReference type="Pfam" id="PF01612"/>
    </source>
</evidence>
<dbReference type="PANTHER" id="PTHR47765:SF2">
    <property type="entry name" value="EXONUCLEASE MUT-7 HOMOLOG"/>
    <property type="match status" value="1"/>
</dbReference>
<dbReference type="GO" id="GO:0006139">
    <property type="term" value="P:nucleobase-containing compound metabolic process"/>
    <property type="evidence" value="ECO:0007669"/>
    <property type="project" value="InterPro"/>
</dbReference>
<dbReference type="PANTHER" id="PTHR47765">
    <property type="entry name" value="3'-5' EXONUCLEASE DOMAIN-CONTAINING PROTEIN"/>
    <property type="match status" value="1"/>
</dbReference>
<protein>
    <recommendedName>
        <fullName evidence="1">3'-5' exonuclease domain-containing protein</fullName>
    </recommendedName>
</protein>
<dbReference type="InParanoid" id="K3X830"/>
<dbReference type="EMBL" id="GL376609">
    <property type="status" value="NOT_ANNOTATED_CDS"/>
    <property type="molecule type" value="Genomic_DNA"/>
</dbReference>
<accession>K3X830</accession>
<dbReference type="HOGENOM" id="CLU_1217514_0_0_1"/>
<dbReference type="eggNOG" id="KOG2207">
    <property type="taxonomic scope" value="Eukaryota"/>
</dbReference>
<dbReference type="InterPro" id="IPR012337">
    <property type="entry name" value="RNaseH-like_sf"/>
</dbReference>
<dbReference type="GO" id="GO:0003676">
    <property type="term" value="F:nucleic acid binding"/>
    <property type="evidence" value="ECO:0007669"/>
    <property type="project" value="InterPro"/>
</dbReference>
<dbReference type="VEuPathDB" id="FungiDB:PYU1_G013350"/>
<reference evidence="3" key="2">
    <citation type="submission" date="2010-04" db="EMBL/GenBank/DDBJ databases">
        <authorList>
            <person name="Buell R."/>
            <person name="Hamilton J."/>
            <person name="Hostetler J."/>
        </authorList>
    </citation>
    <scope>NUCLEOTIDE SEQUENCE [LARGE SCALE GENOMIC DNA]</scope>
    <source>
        <strain evidence="3">DAOM:BR144</strain>
    </source>
</reference>
<evidence type="ECO:0000313" key="2">
    <source>
        <dbReference type="EnsemblProtists" id="PYU1_T013379"/>
    </source>
</evidence>
<organism evidence="2 3">
    <name type="scientific">Globisporangium ultimum (strain ATCC 200006 / CBS 805.95 / DAOM BR144)</name>
    <name type="common">Pythium ultimum</name>
    <dbReference type="NCBI Taxonomy" id="431595"/>
    <lineage>
        <taxon>Eukaryota</taxon>
        <taxon>Sar</taxon>
        <taxon>Stramenopiles</taxon>
        <taxon>Oomycota</taxon>
        <taxon>Peronosporomycetes</taxon>
        <taxon>Pythiales</taxon>
        <taxon>Pythiaceae</taxon>
        <taxon>Globisporangium</taxon>
    </lineage>
</organism>
<dbReference type="InterPro" id="IPR002562">
    <property type="entry name" value="3'-5'_exonuclease_dom"/>
</dbReference>
<feature type="domain" description="3'-5' exonuclease" evidence="1">
    <location>
        <begin position="44"/>
        <end position="184"/>
    </location>
</feature>
<evidence type="ECO:0000313" key="3">
    <source>
        <dbReference type="Proteomes" id="UP000019132"/>
    </source>
</evidence>
<dbReference type="InterPro" id="IPR036397">
    <property type="entry name" value="RNaseH_sf"/>
</dbReference>
<proteinExistence type="predicted"/>
<keyword evidence="3" id="KW-1185">Reference proteome</keyword>
<dbReference type="GO" id="GO:0008408">
    <property type="term" value="F:3'-5' exonuclease activity"/>
    <property type="evidence" value="ECO:0007669"/>
    <property type="project" value="InterPro"/>
</dbReference>
<name>K3X830_GLOUD</name>
<dbReference type="Proteomes" id="UP000019132">
    <property type="component" value="Unassembled WGS sequence"/>
</dbReference>
<dbReference type="Pfam" id="PF01612">
    <property type="entry name" value="DNA_pol_A_exo1"/>
    <property type="match status" value="1"/>
</dbReference>
<dbReference type="InterPro" id="IPR052408">
    <property type="entry name" value="Exonuclease_MUT-7-like"/>
</dbReference>
<reference evidence="3" key="1">
    <citation type="journal article" date="2010" name="Genome Biol.">
        <title>Genome sequence of the necrotrophic plant pathogen Pythium ultimum reveals original pathogenicity mechanisms and effector repertoire.</title>
        <authorList>
            <person name="Levesque C.A."/>
            <person name="Brouwer H."/>
            <person name="Cano L."/>
            <person name="Hamilton J.P."/>
            <person name="Holt C."/>
            <person name="Huitema E."/>
            <person name="Raffaele S."/>
            <person name="Robideau G.P."/>
            <person name="Thines M."/>
            <person name="Win J."/>
            <person name="Zerillo M.M."/>
            <person name="Beakes G.W."/>
            <person name="Boore J.L."/>
            <person name="Busam D."/>
            <person name="Dumas B."/>
            <person name="Ferriera S."/>
            <person name="Fuerstenberg S.I."/>
            <person name="Gachon C.M."/>
            <person name="Gaulin E."/>
            <person name="Govers F."/>
            <person name="Grenville-Briggs L."/>
            <person name="Horner N."/>
            <person name="Hostetler J."/>
            <person name="Jiang R.H."/>
            <person name="Johnson J."/>
            <person name="Krajaejun T."/>
            <person name="Lin H."/>
            <person name="Meijer H.J."/>
            <person name="Moore B."/>
            <person name="Morris P."/>
            <person name="Phuntmart V."/>
            <person name="Puiu D."/>
            <person name="Shetty J."/>
            <person name="Stajich J.E."/>
            <person name="Tripathy S."/>
            <person name="Wawra S."/>
            <person name="van West P."/>
            <person name="Whitty B.R."/>
            <person name="Coutinho P.M."/>
            <person name="Henrissat B."/>
            <person name="Martin F."/>
            <person name="Thomas P.D."/>
            <person name="Tyler B.M."/>
            <person name="De Vries R.P."/>
            <person name="Kamoun S."/>
            <person name="Yandell M."/>
            <person name="Tisserat N."/>
            <person name="Buell C.R."/>
        </authorList>
    </citation>
    <scope>NUCLEOTIDE SEQUENCE</scope>
    <source>
        <strain evidence="3">DAOM:BR144</strain>
    </source>
</reference>
<dbReference type="Gene3D" id="3.30.420.10">
    <property type="entry name" value="Ribonuclease H-like superfamily/Ribonuclease H"/>
    <property type="match status" value="1"/>
</dbReference>